<accession>A0ACC0UPL4</accession>
<evidence type="ECO:0000313" key="1">
    <source>
        <dbReference type="EMBL" id="KAI9513029.1"/>
    </source>
</evidence>
<sequence length="726" mass="80138">MPKIPTTKADSASGSGPMGSGTHPPNVLKRNQACHQCRRRKLKCDAQRPCSTCVRSHAHALSHAPAGVVLPERPECTFDEVAGSIGAQEVPKNRYEKLENRINELEAMLKDQNSPTASKSSQPSPSALSQSPSLPVPPGLTSATVSSPPSAFHSPDLGLPQGFHLPPVAFTGLTSPKNFIAPVDTLPDVVNLSSANDATSEVQGDVLFLPHGFGYDVFWPGWPRDLPSPGLVRHLAEAFFAFHPHAGRLFHVSTFVGSLNLPPSHPKFPSPCVLHAICAVGSLYTMAILPTPPIDKFMAAGMSGGDNLNSTFQNYSASSDEIFNNRYRRKDHIDSFAERQVKLAKQTAEEQLWAGRKLVEGVQALLMITWWYWCNARWVEAFMTIAQAIRASVPLGINVEPPFFPISDALRTPSLIPPPESVVEEEVRRNTFWLLYAMERMAGCSNGWALSLDDQDISQLLPMKGVNFELGTTWTGSERQHALAKDILLLHPEDQVDSFSLYIKGAILLSRVKAFNLRFRARRFVGDPAFMYASTYAEVWEKDSDEARDGAADPRRTSGFIEIDHITSMFRQSFPLHLRNPIRDGGVDSHLYTACLIPHLAIILLHDPYAHVYSPGCVSAFKILEASRSVLDLIYAVRSTSFDITLLDFFCAFSWFMAGRVLVRFWHAAQEANSEEQTLTLRAEVEYIISALAKLGGRVPLAHRYHLMLNEVATRACGLGVFGTVD</sequence>
<protein>
    <submittedName>
        <fullName evidence="1">Uncharacterized protein</fullName>
    </submittedName>
</protein>
<dbReference type="Proteomes" id="UP001207468">
    <property type="component" value="Unassembled WGS sequence"/>
</dbReference>
<proteinExistence type="predicted"/>
<comment type="caution">
    <text evidence="1">The sequence shown here is derived from an EMBL/GenBank/DDBJ whole genome shotgun (WGS) entry which is preliminary data.</text>
</comment>
<dbReference type="EMBL" id="JAGFNK010000003">
    <property type="protein sequence ID" value="KAI9513029.1"/>
    <property type="molecule type" value="Genomic_DNA"/>
</dbReference>
<evidence type="ECO:0000313" key="2">
    <source>
        <dbReference type="Proteomes" id="UP001207468"/>
    </source>
</evidence>
<organism evidence="1 2">
    <name type="scientific">Russula earlei</name>
    <dbReference type="NCBI Taxonomy" id="71964"/>
    <lineage>
        <taxon>Eukaryota</taxon>
        <taxon>Fungi</taxon>
        <taxon>Dikarya</taxon>
        <taxon>Basidiomycota</taxon>
        <taxon>Agaricomycotina</taxon>
        <taxon>Agaricomycetes</taxon>
        <taxon>Russulales</taxon>
        <taxon>Russulaceae</taxon>
        <taxon>Russula</taxon>
    </lineage>
</organism>
<gene>
    <name evidence="1" type="ORF">F5148DRAFT_462319</name>
</gene>
<name>A0ACC0UPL4_9AGAM</name>
<keyword evidence="2" id="KW-1185">Reference proteome</keyword>
<reference evidence="1" key="1">
    <citation type="submission" date="2021-03" db="EMBL/GenBank/DDBJ databases">
        <title>Evolutionary priming and transition to the ectomycorrhizal habit in an iconic lineage of mushroom-forming fungi: is preadaptation a requirement?</title>
        <authorList>
            <consortium name="DOE Joint Genome Institute"/>
            <person name="Looney B.P."/>
            <person name="Miyauchi S."/>
            <person name="Morin E."/>
            <person name="Drula E."/>
            <person name="Courty P.E."/>
            <person name="Chicoki N."/>
            <person name="Fauchery L."/>
            <person name="Kohler A."/>
            <person name="Kuo A."/>
            <person name="LaButti K."/>
            <person name="Pangilinan J."/>
            <person name="Lipzen A."/>
            <person name="Riley R."/>
            <person name="Andreopoulos W."/>
            <person name="He G."/>
            <person name="Johnson J."/>
            <person name="Barry K.W."/>
            <person name="Grigoriev I.V."/>
            <person name="Nagy L."/>
            <person name="Hibbett D."/>
            <person name="Henrissat B."/>
            <person name="Matheny P.B."/>
            <person name="Labbe J."/>
            <person name="Martin A.F."/>
        </authorList>
    </citation>
    <scope>NUCLEOTIDE SEQUENCE</scope>
    <source>
        <strain evidence="1">BPL698</strain>
    </source>
</reference>